<keyword evidence="5" id="KW-0498">Mitosis</keyword>
<keyword evidence="6" id="KW-0226">DNA condensation</keyword>
<evidence type="ECO:0000256" key="7">
    <source>
        <dbReference type="ARBA" id="ARBA00023306"/>
    </source>
</evidence>
<feature type="region of interest" description="Disordered" evidence="8">
    <location>
        <begin position="866"/>
        <end position="888"/>
    </location>
</feature>
<sequence>MTDAVTAEVRACFQDGQRSFASHKRIVQRLSVAFARDRKIFWKEFIRAVNRVLVIYARTAAVERVVQLIATFAGGHSTATSSDERQSGLENFCSALIAYLLERTSATSKAVRFRSCQLVSTVLTSLPDNAEINEQLYEPLVEKLMSRAKDKVPTVRAATISGLGRLQNPIEDAEDEVASQLVFMMSYDSSPAVRKAALSFTMISTCSVAAFVRRCHDVREDVRKTALRILANRVHPQSLPIASRVEILRAGLHDRSSAVRKTCLEVLLRDGWLRDACGGDLIRMISYLDPEIYSNVAIDAARLLVTASEELLMKAVGQINPKELTAETAVLLRACVASSDFIAETFFPSTLTFVEALKCTETTSFMQKQLLDIAGSVDMTDEVGRQELERFLLEDLIPNIDAGSECLRSAVSVLRRSSSIDTVERMALNAIEGVKLSEEEHEDEANIANEESLKQTEAKLRALEVVEALLSHKGELSDRQQIQMAVLNGFTSSNSVLRASALQCLSVLCLREKEDDEALRFLPLFVQVCGNDTAELRLMAMKCMVDFLMAFRMEDRSSEGENPEENGNDSTTPSGKALILSLLLDNLLHSDSEMRTVAAEGLARLLFCARIEAEPEILSKLLLLFFNPATEDDDLHRQSMSVFFPAFAARSQTNRSLFEEALILTLNAISSAPSVSPIASVDPVEMSLYTFYLLELNDQPLKRTVDSETSSDSQSERMILRLLNKVIDLCETIGDSDALHMYCRVLGNIKLKQTVGTLSELESFMSLTSKAVGYVGSMGDSKSITFIRKFAMQLRIQHRDNQSARVLFGDDEEDGESEDDSYSGKENAEVVPRSTRARSTTALVDHNENVTFHTGTHEHKKSMLNEVGEGVERASARGRVLRSGSRKS</sequence>
<feature type="domain" description="Nuclear condensin complex subunit 3 C-terminal" evidence="9">
    <location>
        <begin position="482"/>
        <end position="751"/>
    </location>
</feature>
<dbReference type="InterPro" id="IPR025977">
    <property type="entry name" value="Cnd3_C"/>
</dbReference>
<gene>
    <name evidence="10" type="ORF">RMAR00112_LOCUS30797</name>
</gene>
<reference evidence="10" key="1">
    <citation type="submission" date="2021-01" db="EMBL/GenBank/DDBJ databases">
        <authorList>
            <person name="Corre E."/>
            <person name="Pelletier E."/>
            <person name="Niang G."/>
            <person name="Scheremetjew M."/>
            <person name="Finn R."/>
            <person name="Kale V."/>
            <person name="Holt S."/>
            <person name="Cochrane G."/>
            <person name="Meng A."/>
            <person name="Brown T."/>
            <person name="Cohen L."/>
        </authorList>
    </citation>
    <scope>NUCLEOTIDE SEQUENCE</scope>
    <source>
        <strain evidence="10">CCMP 769</strain>
    </source>
</reference>
<dbReference type="PANTHER" id="PTHR14418">
    <property type="entry name" value="CONDENSIN COMPLEX SUBUNIT 3-RELATED"/>
    <property type="match status" value="1"/>
</dbReference>
<dbReference type="InterPro" id="IPR027165">
    <property type="entry name" value="CND3"/>
</dbReference>
<dbReference type="AlphaFoldDB" id="A0A7S3A834"/>
<evidence type="ECO:0000256" key="6">
    <source>
        <dbReference type="ARBA" id="ARBA00023067"/>
    </source>
</evidence>
<evidence type="ECO:0000256" key="8">
    <source>
        <dbReference type="SAM" id="MobiDB-lite"/>
    </source>
</evidence>
<feature type="region of interest" description="Disordered" evidence="8">
    <location>
        <begin position="807"/>
        <end position="838"/>
    </location>
</feature>
<accession>A0A7S3A834</accession>
<dbReference type="Gene3D" id="1.25.10.10">
    <property type="entry name" value="Leucine-rich Repeat Variant"/>
    <property type="match status" value="2"/>
</dbReference>
<dbReference type="GO" id="GO:0007076">
    <property type="term" value="P:mitotic chromosome condensation"/>
    <property type="evidence" value="ECO:0007669"/>
    <property type="project" value="InterPro"/>
</dbReference>
<keyword evidence="3" id="KW-0158">Chromosome</keyword>
<dbReference type="GO" id="GO:0051301">
    <property type="term" value="P:cell division"/>
    <property type="evidence" value="ECO:0007669"/>
    <property type="project" value="UniProtKB-KW"/>
</dbReference>
<evidence type="ECO:0000256" key="1">
    <source>
        <dbReference type="ARBA" id="ARBA00004286"/>
    </source>
</evidence>
<dbReference type="EMBL" id="HBHW01040090">
    <property type="protein sequence ID" value="CAE0062726.1"/>
    <property type="molecule type" value="Transcribed_RNA"/>
</dbReference>
<evidence type="ECO:0000256" key="5">
    <source>
        <dbReference type="ARBA" id="ARBA00022776"/>
    </source>
</evidence>
<dbReference type="InterPro" id="IPR011989">
    <property type="entry name" value="ARM-like"/>
</dbReference>
<evidence type="ECO:0000259" key="9">
    <source>
        <dbReference type="Pfam" id="PF12719"/>
    </source>
</evidence>
<evidence type="ECO:0000256" key="3">
    <source>
        <dbReference type="ARBA" id="ARBA00022454"/>
    </source>
</evidence>
<keyword evidence="4" id="KW-0132">Cell division</keyword>
<evidence type="ECO:0000256" key="4">
    <source>
        <dbReference type="ARBA" id="ARBA00022618"/>
    </source>
</evidence>
<dbReference type="GO" id="GO:0000793">
    <property type="term" value="C:condensed chromosome"/>
    <property type="evidence" value="ECO:0007669"/>
    <property type="project" value="TreeGrafter"/>
</dbReference>
<evidence type="ECO:0000313" key="10">
    <source>
        <dbReference type="EMBL" id="CAE0062726.1"/>
    </source>
</evidence>
<comment type="similarity">
    <text evidence="2">Belongs to the CND3 (condensin subunit 3) family.</text>
</comment>
<organism evidence="10">
    <name type="scientific">Rhodosorus marinus</name>
    <dbReference type="NCBI Taxonomy" id="101924"/>
    <lineage>
        <taxon>Eukaryota</taxon>
        <taxon>Rhodophyta</taxon>
        <taxon>Stylonematophyceae</taxon>
        <taxon>Stylonematales</taxon>
        <taxon>Stylonemataceae</taxon>
        <taxon>Rhodosorus</taxon>
    </lineage>
</organism>
<name>A0A7S3A834_9RHOD</name>
<keyword evidence="7" id="KW-0131">Cell cycle</keyword>
<dbReference type="InterPro" id="IPR016024">
    <property type="entry name" value="ARM-type_fold"/>
</dbReference>
<dbReference type="SUPFAM" id="SSF48371">
    <property type="entry name" value="ARM repeat"/>
    <property type="match status" value="1"/>
</dbReference>
<evidence type="ECO:0000256" key="2">
    <source>
        <dbReference type="ARBA" id="ARBA00006533"/>
    </source>
</evidence>
<proteinExistence type="inferred from homology"/>
<protein>
    <recommendedName>
        <fullName evidence="9">Nuclear condensin complex subunit 3 C-terminal domain-containing protein</fullName>
    </recommendedName>
</protein>
<feature type="compositionally biased region" description="Acidic residues" evidence="8">
    <location>
        <begin position="809"/>
        <end position="821"/>
    </location>
</feature>
<dbReference type="GO" id="GO:0000796">
    <property type="term" value="C:condensin complex"/>
    <property type="evidence" value="ECO:0007669"/>
    <property type="project" value="InterPro"/>
</dbReference>
<dbReference type="Pfam" id="PF12719">
    <property type="entry name" value="Cnd3"/>
    <property type="match status" value="1"/>
</dbReference>
<comment type="subcellular location">
    <subcellularLocation>
        <location evidence="1">Chromosome</location>
    </subcellularLocation>
</comment>
<dbReference type="PANTHER" id="PTHR14418:SF5">
    <property type="entry name" value="CONDENSIN COMPLEX SUBUNIT 3"/>
    <property type="match status" value="1"/>
</dbReference>